<dbReference type="AlphaFoldDB" id="A0A4C1TW65"/>
<keyword evidence="3" id="KW-1185">Reference proteome</keyword>
<protein>
    <submittedName>
        <fullName evidence="2">Uncharacterized protein</fullName>
    </submittedName>
</protein>
<evidence type="ECO:0000313" key="3">
    <source>
        <dbReference type="Proteomes" id="UP000299102"/>
    </source>
</evidence>
<evidence type="ECO:0000256" key="1">
    <source>
        <dbReference type="SAM" id="MobiDB-lite"/>
    </source>
</evidence>
<dbReference type="EMBL" id="BGZK01000095">
    <property type="protein sequence ID" value="GBP18293.1"/>
    <property type="molecule type" value="Genomic_DNA"/>
</dbReference>
<feature type="region of interest" description="Disordered" evidence="1">
    <location>
        <begin position="82"/>
        <end position="126"/>
    </location>
</feature>
<organism evidence="2 3">
    <name type="scientific">Eumeta variegata</name>
    <name type="common">Bagworm moth</name>
    <name type="synonym">Eumeta japonica</name>
    <dbReference type="NCBI Taxonomy" id="151549"/>
    <lineage>
        <taxon>Eukaryota</taxon>
        <taxon>Metazoa</taxon>
        <taxon>Ecdysozoa</taxon>
        <taxon>Arthropoda</taxon>
        <taxon>Hexapoda</taxon>
        <taxon>Insecta</taxon>
        <taxon>Pterygota</taxon>
        <taxon>Neoptera</taxon>
        <taxon>Endopterygota</taxon>
        <taxon>Lepidoptera</taxon>
        <taxon>Glossata</taxon>
        <taxon>Ditrysia</taxon>
        <taxon>Tineoidea</taxon>
        <taxon>Psychidae</taxon>
        <taxon>Oiketicinae</taxon>
        <taxon>Eumeta</taxon>
    </lineage>
</organism>
<reference evidence="2 3" key="1">
    <citation type="journal article" date="2019" name="Commun. Biol.">
        <title>The bagworm genome reveals a unique fibroin gene that provides high tensile strength.</title>
        <authorList>
            <person name="Kono N."/>
            <person name="Nakamura H."/>
            <person name="Ohtoshi R."/>
            <person name="Tomita M."/>
            <person name="Numata K."/>
            <person name="Arakawa K."/>
        </authorList>
    </citation>
    <scope>NUCLEOTIDE SEQUENCE [LARGE SCALE GENOMIC DNA]</scope>
</reference>
<proteinExistence type="predicted"/>
<comment type="caution">
    <text evidence="2">The sequence shown here is derived from an EMBL/GenBank/DDBJ whole genome shotgun (WGS) entry which is preliminary data.</text>
</comment>
<evidence type="ECO:0000313" key="2">
    <source>
        <dbReference type="EMBL" id="GBP18293.1"/>
    </source>
</evidence>
<name>A0A4C1TW65_EUMVA</name>
<sequence>MYNSDADQVITSRQKVMQLGCALLSDCAVVTVRCRPSTLYANCILMEFKTKMVSSCTKCSFDGKKNSGGLYVIEKMGPAAARASRGGDIAGPHSPQGELPTRGGGSSPALATTMFHSSGVPTEREI</sequence>
<gene>
    <name evidence="2" type="ORF">EVAR_9137_1</name>
</gene>
<dbReference type="Proteomes" id="UP000299102">
    <property type="component" value="Unassembled WGS sequence"/>
</dbReference>
<accession>A0A4C1TW65</accession>